<comment type="caution">
    <text evidence="2">The sequence shown here is derived from an EMBL/GenBank/DDBJ whole genome shotgun (WGS) entry which is preliminary data.</text>
</comment>
<name>A0A9P5BPF4_COLSI</name>
<evidence type="ECO:0000256" key="1">
    <source>
        <dbReference type="SAM" id="MobiDB-lite"/>
    </source>
</evidence>
<feature type="compositionally biased region" description="Low complexity" evidence="1">
    <location>
        <begin position="24"/>
        <end position="40"/>
    </location>
</feature>
<organism evidence="2 3">
    <name type="scientific">Colletotrichum siamense</name>
    <name type="common">Anthracnose fungus</name>
    <dbReference type="NCBI Taxonomy" id="690259"/>
    <lineage>
        <taxon>Eukaryota</taxon>
        <taxon>Fungi</taxon>
        <taxon>Dikarya</taxon>
        <taxon>Ascomycota</taxon>
        <taxon>Pezizomycotina</taxon>
        <taxon>Sordariomycetes</taxon>
        <taxon>Hypocreomycetidae</taxon>
        <taxon>Glomerellales</taxon>
        <taxon>Glomerellaceae</taxon>
        <taxon>Colletotrichum</taxon>
        <taxon>Colletotrichum gloeosporioides species complex</taxon>
    </lineage>
</organism>
<feature type="compositionally biased region" description="Basic residues" evidence="1">
    <location>
        <begin position="1"/>
        <end position="18"/>
    </location>
</feature>
<feature type="region of interest" description="Disordered" evidence="1">
    <location>
        <begin position="1"/>
        <end position="109"/>
    </location>
</feature>
<proteinExistence type="predicted"/>
<feature type="compositionally biased region" description="Polar residues" evidence="1">
    <location>
        <begin position="52"/>
        <end position="61"/>
    </location>
</feature>
<dbReference type="AlphaFoldDB" id="A0A9P5BPF4"/>
<evidence type="ECO:0000313" key="2">
    <source>
        <dbReference type="EMBL" id="KAF4847207.1"/>
    </source>
</evidence>
<dbReference type="OrthoDB" id="10366495at2759"/>
<dbReference type="EMBL" id="QPMT01000060">
    <property type="protein sequence ID" value="KAF4847207.1"/>
    <property type="molecule type" value="Genomic_DNA"/>
</dbReference>
<dbReference type="Proteomes" id="UP000711996">
    <property type="component" value="Unassembled WGS sequence"/>
</dbReference>
<accession>A0A9P5BPF4</accession>
<gene>
    <name evidence="2" type="ORF">CGCSCA2_v012823</name>
</gene>
<protein>
    <submittedName>
        <fullName evidence="2">Uncharacterized protein</fullName>
    </submittedName>
</protein>
<evidence type="ECO:0000313" key="3">
    <source>
        <dbReference type="Proteomes" id="UP000711996"/>
    </source>
</evidence>
<reference evidence="2" key="1">
    <citation type="submission" date="2019-06" db="EMBL/GenBank/DDBJ databases">
        <authorList>
            <person name="Gan P."/>
            <person name="Shirasu K."/>
        </authorList>
    </citation>
    <scope>NUCLEOTIDE SEQUENCE [LARGE SCALE GENOMIC DNA]</scope>
    <source>
        <strain evidence="2">CAD2</strain>
    </source>
</reference>
<feature type="region of interest" description="Disordered" evidence="1">
    <location>
        <begin position="142"/>
        <end position="163"/>
    </location>
</feature>
<keyword evidence="3" id="KW-1185">Reference proteome</keyword>
<sequence>MTRKRRLSGRQTLPRRMHSTSQALPRHTLTTTTTPQSSPTHQHHQHRVSHFCSHSATQPWQLQPVITPYHSVHPSLSPQIKDKSRHEQPRHHTPGAHEPPEHSHSKTYRRPFPRFSYLLRALTKPSRRISHTSFAPSTVFSPHFTGTTPFAAPHGTSRAQQVG</sequence>